<organism evidence="18 19">
    <name type="scientific">Thioalbus denitrificans</name>
    <dbReference type="NCBI Taxonomy" id="547122"/>
    <lineage>
        <taxon>Bacteria</taxon>
        <taxon>Pseudomonadati</taxon>
        <taxon>Pseudomonadota</taxon>
        <taxon>Gammaproteobacteria</taxon>
        <taxon>Chromatiales</taxon>
        <taxon>Ectothiorhodospiraceae</taxon>
        <taxon>Thioalbus</taxon>
    </lineage>
</organism>
<dbReference type="EC" id="5.6.2.4" evidence="12"/>
<dbReference type="GO" id="GO:0003677">
    <property type="term" value="F:DNA binding"/>
    <property type="evidence" value="ECO:0007669"/>
    <property type="project" value="UniProtKB-KW"/>
</dbReference>
<dbReference type="GO" id="GO:0005524">
    <property type="term" value="F:ATP binding"/>
    <property type="evidence" value="ECO:0007669"/>
    <property type="project" value="UniProtKB-UniRule"/>
</dbReference>
<keyword evidence="8" id="KW-0238">DNA-binding</keyword>
<dbReference type="InterPro" id="IPR011335">
    <property type="entry name" value="Restrct_endonuc-II-like"/>
</dbReference>
<evidence type="ECO:0000256" key="13">
    <source>
        <dbReference type="ARBA" id="ARBA00034923"/>
    </source>
</evidence>
<evidence type="ECO:0000256" key="6">
    <source>
        <dbReference type="ARBA" id="ARBA00022839"/>
    </source>
</evidence>
<dbReference type="OrthoDB" id="9810135at2"/>
<dbReference type="InterPro" id="IPR014017">
    <property type="entry name" value="DNA_helicase_UvrD-like_C"/>
</dbReference>
<dbReference type="InterPro" id="IPR011604">
    <property type="entry name" value="PDDEXK-like_dom_sf"/>
</dbReference>
<gene>
    <name evidence="18" type="ORF">DFQ59_11745</name>
</gene>
<keyword evidence="10" id="KW-0413">Isomerase</keyword>
<keyword evidence="7 15" id="KW-0067">ATP-binding</keyword>
<accession>A0A369BQM0</accession>
<evidence type="ECO:0000256" key="9">
    <source>
        <dbReference type="ARBA" id="ARBA00023204"/>
    </source>
</evidence>
<dbReference type="GO" id="GO:0000725">
    <property type="term" value="P:recombinational repair"/>
    <property type="evidence" value="ECO:0007669"/>
    <property type="project" value="TreeGrafter"/>
</dbReference>
<feature type="domain" description="UvrD-like helicase ATP-binding" evidence="16">
    <location>
        <begin position="10"/>
        <end position="505"/>
    </location>
</feature>
<comment type="caution">
    <text evidence="18">The sequence shown here is derived from an EMBL/GenBank/DDBJ whole genome shotgun (WGS) entry which is preliminary data.</text>
</comment>
<keyword evidence="19" id="KW-1185">Reference proteome</keyword>
<dbReference type="EMBL" id="QPJY01000017">
    <property type="protein sequence ID" value="RCX23919.1"/>
    <property type="molecule type" value="Genomic_DNA"/>
</dbReference>
<proteinExistence type="predicted"/>
<dbReference type="PROSITE" id="PS51198">
    <property type="entry name" value="UVRD_HELICASE_ATP_BIND"/>
    <property type="match status" value="1"/>
</dbReference>
<evidence type="ECO:0000256" key="15">
    <source>
        <dbReference type="PROSITE-ProRule" id="PRU00560"/>
    </source>
</evidence>
<evidence type="ECO:0000259" key="17">
    <source>
        <dbReference type="PROSITE" id="PS51217"/>
    </source>
</evidence>
<dbReference type="Pfam" id="PF13361">
    <property type="entry name" value="UvrD_C"/>
    <property type="match status" value="2"/>
</dbReference>
<keyword evidence="6 18" id="KW-0269">Exonuclease</keyword>
<dbReference type="Proteomes" id="UP000252707">
    <property type="component" value="Unassembled WGS sequence"/>
</dbReference>
<evidence type="ECO:0000313" key="19">
    <source>
        <dbReference type="Proteomes" id="UP000252707"/>
    </source>
</evidence>
<dbReference type="GO" id="GO:0004527">
    <property type="term" value="F:exonuclease activity"/>
    <property type="evidence" value="ECO:0007669"/>
    <property type="project" value="UniProtKB-KW"/>
</dbReference>
<evidence type="ECO:0000256" key="8">
    <source>
        <dbReference type="ARBA" id="ARBA00023125"/>
    </source>
</evidence>
<dbReference type="Pfam" id="PF00580">
    <property type="entry name" value="UvrD-helicase"/>
    <property type="match status" value="2"/>
</dbReference>
<keyword evidence="2 15" id="KW-0547">Nucleotide-binding</keyword>
<evidence type="ECO:0000256" key="10">
    <source>
        <dbReference type="ARBA" id="ARBA00023235"/>
    </source>
</evidence>
<dbReference type="InterPro" id="IPR000212">
    <property type="entry name" value="DNA_helicase_UvrD/REP"/>
</dbReference>
<dbReference type="GO" id="GO:0033202">
    <property type="term" value="C:DNA helicase complex"/>
    <property type="evidence" value="ECO:0007669"/>
    <property type="project" value="TreeGrafter"/>
</dbReference>
<dbReference type="Gene3D" id="1.10.486.10">
    <property type="entry name" value="PCRA, domain 4"/>
    <property type="match status" value="1"/>
</dbReference>
<evidence type="ECO:0000256" key="4">
    <source>
        <dbReference type="ARBA" id="ARBA00022801"/>
    </source>
</evidence>
<evidence type="ECO:0000256" key="5">
    <source>
        <dbReference type="ARBA" id="ARBA00022806"/>
    </source>
</evidence>
<evidence type="ECO:0000256" key="1">
    <source>
        <dbReference type="ARBA" id="ARBA00022722"/>
    </source>
</evidence>
<keyword evidence="1" id="KW-0540">Nuclease</keyword>
<keyword evidence="4 15" id="KW-0378">Hydrolase</keyword>
<dbReference type="AlphaFoldDB" id="A0A369BQM0"/>
<dbReference type="SUPFAM" id="SSF52540">
    <property type="entry name" value="P-loop containing nucleoside triphosphate hydrolases"/>
    <property type="match status" value="1"/>
</dbReference>
<dbReference type="InterPro" id="IPR027417">
    <property type="entry name" value="P-loop_NTPase"/>
</dbReference>
<feature type="binding site" evidence="15">
    <location>
        <begin position="31"/>
        <end position="38"/>
    </location>
    <ligand>
        <name>ATP</name>
        <dbReference type="ChEBI" id="CHEBI:30616"/>
    </ligand>
</feature>
<keyword evidence="9" id="KW-0234">DNA repair</keyword>
<dbReference type="InterPro" id="IPR014016">
    <property type="entry name" value="UvrD-like_ATP-bd"/>
</dbReference>
<dbReference type="GO" id="GO:0005829">
    <property type="term" value="C:cytosol"/>
    <property type="evidence" value="ECO:0007669"/>
    <property type="project" value="TreeGrafter"/>
</dbReference>
<name>A0A369BQM0_9GAMM</name>
<dbReference type="Gene3D" id="3.90.320.10">
    <property type="match status" value="1"/>
</dbReference>
<protein>
    <recommendedName>
        <fullName evidence="12">DNA 3'-5' helicase</fullName>
        <ecNumber evidence="12">5.6.2.4</ecNumber>
    </recommendedName>
    <alternativeName>
        <fullName evidence="13">DNA 3'-5' helicase II</fullName>
    </alternativeName>
</protein>
<dbReference type="Pfam" id="PF12705">
    <property type="entry name" value="PDDEXK_1"/>
    <property type="match status" value="1"/>
</dbReference>
<dbReference type="InterPro" id="IPR038726">
    <property type="entry name" value="PDDEXK_AddAB-type"/>
</dbReference>
<dbReference type="RefSeq" id="WP_114281281.1">
    <property type="nucleotide sequence ID" value="NZ_QPJY01000017.1"/>
</dbReference>
<keyword evidence="3" id="KW-0227">DNA damage</keyword>
<evidence type="ECO:0000256" key="14">
    <source>
        <dbReference type="ARBA" id="ARBA00048988"/>
    </source>
</evidence>
<dbReference type="PANTHER" id="PTHR11070">
    <property type="entry name" value="UVRD / RECB / PCRA DNA HELICASE FAMILY MEMBER"/>
    <property type="match status" value="1"/>
</dbReference>
<dbReference type="GO" id="GO:0043138">
    <property type="term" value="F:3'-5' DNA helicase activity"/>
    <property type="evidence" value="ECO:0007669"/>
    <property type="project" value="UniProtKB-EC"/>
</dbReference>
<dbReference type="SUPFAM" id="SSF52980">
    <property type="entry name" value="Restriction endonuclease-like"/>
    <property type="match status" value="1"/>
</dbReference>
<reference evidence="18 19" key="1">
    <citation type="submission" date="2018-07" db="EMBL/GenBank/DDBJ databases">
        <title>Genomic Encyclopedia of Type Strains, Phase IV (KMG-IV): sequencing the most valuable type-strain genomes for metagenomic binning, comparative biology and taxonomic classification.</title>
        <authorList>
            <person name="Goeker M."/>
        </authorList>
    </citation>
    <scope>NUCLEOTIDE SEQUENCE [LARGE SCALE GENOMIC DNA]</scope>
    <source>
        <strain evidence="18 19">DSM 26407</strain>
    </source>
</reference>
<evidence type="ECO:0000256" key="12">
    <source>
        <dbReference type="ARBA" id="ARBA00034808"/>
    </source>
</evidence>
<evidence type="ECO:0000313" key="18">
    <source>
        <dbReference type="EMBL" id="RCX23919.1"/>
    </source>
</evidence>
<evidence type="ECO:0000256" key="3">
    <source>
        <dbReference type="ARBA" id="ARBA00022763"/>
    </source>
</evidence>
<dbReference type="PANTHER" id="PTHR11070:SF2">
    <property type="entry name" value="ATP-DEPENDENT DNA HELICASE SRS2"/>
    <property type="match status" value="1"/>
</dbReference>
<comment type="catalytic activity">
    <reaction evidence="11">
        <text>Couples ATP hydrolysis with the unwinding of duplex DNA by translocating in the 3'-5' direction.</text>
        <dbReference type="EC" id="5.6.2.4"/>
    </reaction>
</comment>
<feature type="domain" description="UvrD-like helicase C-terminal" evidence="17">
    <location>
        <begin position="517"/>
        <end position="783"/>
    </location>
</feature>
<dbReference type="Gene3D" id="3.40.50.300">
    <property type="entry name" value="P-loop containing nucleotide triphosphate hydrolases"/>
    <property type="match status" value="4"/>
</dbReference>
<dbReference type="PROSITE" id="PS51217">
    <property type="entry name" value="UVRD_HELICASE_CTER"/>
    <property type="match status" value="1"/>
</dbReference>
<keyword evidence="5 15" id="KW-0347">Helicase</keyword>
<evidence type="ECO:0000259" key="16">
    <source>
        <dbReference type="PROSITE" id="PS51198"/>
    </source>
</evidence>
<evidence type="ECO:0000256" key="7">
    <source>
        <dbReference type="ARBA" id="ARBA00022840"/>
    </source>
</evidence>
<evidence type="ECO:0000256" key="2">
    <source>
        <dbReference type="ARBA" id="ARBA00022741"/>
    </source>
</evidence>
<comment type="catalytic activity">
    <reaction evidence="14">
        <text>ATP + H2O = ADP + phosphate + H(+)</text>
        <dbReference type="Rhea" id="RHEA:13065"/>
        <dbReference type="ChEBI" id="CHEBI:15377"/>
        <dbReference type="ChEBI" id="CHEBI:15378"/>
        <dbReference type="ChEBI" id="CHEBI:30616"/>
        <dbReference type="ChEBI" id="CHEBI:43474"/>
        <dbReference type="ChEBI" id="CHEBI:456216"/>
        <dbReference type="EC" id="5.6.2.4"/>
    </reaction>
</comment>
<evidence type="ECO:0000256" key="11">
    <source>
        <dbReference type="ARBA" id="ARBA00034617"/>
    </source>
</evidence>
<sequence>MSEAAQPDRVRADIAARAAALDPERSFIVQAPAGSGKTGLLTQRFLALLVRVEEPEEVMAITFTRKAAGEMRGRILEALAAAGGSEPAAAHERRTWELARAVLAHAEERGWRLAATPDRLRIFTIDALNAALTRQMPVLSGFGAPPAIAEDAAELYREAARETLRELDSGAAWGGAVERLLLHLDNNWGRVESLLAEMLARRDQWLRHVADPDNPRVRRETLEAGLRRLLTDALETLHDAFPSASLQATLSVARAAAENLAAAGVESPVLACAGVAAVPEGLEAARSLWLGLAELLLTRSGEWRRRVSQAQGFPAPSGTRDAAEKARRQALKDDFERLVAELGAHGDLATTLHAVRDLPPAAYDEFQWAVLESLFELLPVAVAQLRLVFQARGQVDFTAVAWGALEALGEPEAPTDLALALDYRIRHLLVDEFQDTSEAQFALLERLTAGWEPGDGRTLFLVGDPMQSIYRFREAEVGLFLRAWRSGIGMVALEPLRLSRNFRSQAGVVEWVNDAFARILPGRDDIASGAVAHAGAVATRPGLPEPAVEVHPFLGAAHAAEAARVVRLVQAARAEDPGGRIAVLVRGRTHLAAIAPALKAAGLRFRAIDIEPLGDRPVVQDLLALTRALLHPADRIAWLALLRAPWCGLDLAALQRLAGDAPERTLWTLINEPGRLDSLDPDARERLERVRAVLVATLAGRGRRPLRRWVEGCWLALGGPACVEDHTALADARVYLEMLEGLEEGGDLTDFERLAEQTGKLFARPDTQADESLQLMTIHKSKGLEFDTVILPGLGRSPRRESERLFMWLERPRGGGASDLLIAPMKGSGRDRDPIYAHLYALDRAKGLHEDGRLLYVAVTRARRRVHLLGHVKTVEAGDALRAPPADSLLARLWPVVEGTFSAALEAPAAADDASVPLPPPAQLRLVRDWSRPEPPPAVGWRATAPPTPVEPEVVFEWAGETARHVGTVVHRLLQNMGLQGGHWSAARLASLRPVCRAALARRGVARQALEQAADRVIAALHRCLEDPRGRWILDPGQREARCEYPLTGVLGGHLVHVIMDRTFIDADGVRWIVDYKTSAHEGGGVEAFLDREQERYRDQLERYARLMALREDRPIRLGLYFPLLAGWREWAPGDFDG</sequence>